<feature type="domain" description="ADAMTS/ADAMTS-like cysteine-rich" evidence="8">
    <location>
        <begin position="99"/>
        <end position="198"/>
    </location>
</feature>
<dbReference type="EMBL" id="JAWDGP010001522">
    <property type="protein sequence ID" value="KAK3790672.1"/>
    <property type="molecule type" value="Genomic_DNA"/>
</dbReference>
<dbReference type="InterPro" id="IPR010294">
    <property type="entry name" value="ADAMTS_spacer1"/>
</dbReference>
<evidence type="ECO:0000256" key="3">
    <source>
        <dbReference type="ARBA" id="ARBA00022729"/>
    </source>
</evidence>
<dbReference type="FunFam" id="2.20.100.10:FF:000005">
    <property type="entry name" value="ADAM metallopeptidase with thrombospondin type 1 motif 9"/>
    <property type="match status" value="1"/>
</dbReference>
<dbReference type="InterPro" id="IPR050439">
    <property type="entry name" value="ADAMTS_ADAMTS-like"/>
</dbReference>
<dbReference type="GO" id="GO:0004222">
    <property type="term" value="F:metalloendopeptidase activity"/>
    <property type="evidence" value="ECO:0007669"/>
    <property type="project" value="TreeGrafter"/>
</dbReference>
<dbReference type="FunFam" id="2.20.100.10:FF:000001">
    <property type="entry name" value="semaphorin-5A isoform X1"/>
    <property type="match status" value="1"/>
</dbReference>
<dbReference type="GO" id="GO:0030198">
    <property type="term" value="P:extracellular matrix organization"/>
    <property type="evidence" value="ECO:0007669"/>
    <property type="project" value="InterPro"/>
</dbReference>
<dbReference type="PRINTS" id="PR01857">
    <property type="entry name" value="ADAMTSFAMILY"/>
</dbReference>
<dbReference type="SUPFAM" id="SSF82895">
    <property type="entry name" value="TSP-1 type 1 repeat"/>
    <property type="match status" value="4"/>
</dbReference>
<keyword evidence="2" id="KW-0964">Secreted</keyword>
<evidence type="ECO:0000259" key="7">
    <source>
        <dbReference type="Pfam" id="PF05986"/>
    </source>
</evidence>
<dbReference type="PANTHER" id="PTHR13723">
    <property type="entry name" value="ADAMTS A DISINTEGRIN AND METALLOPROTEASE WITH THROMBOSPONDIN MOTIFS PROTEASE"/>
    <property type="match status" value="1"/>
</dbReference>
<dbReference type="InterPro" id="IPR000884">
    <property type="entry name" value="TSP1_rpt"/>
</dbReference>
<evidence type="ECO:0000259" key="8">
    <source>
        <dbReference type="Pfam" id="PF19236"/>
    </source>
</evidence>
<accession>A0AAE1AMS1</accession>
<evidence type="ECO:0000256" key="2">
    <source>
        <dbReference type="ARBA" id="ARBA00022525"/>
    </source>
</evidence>
<keyword evidence="5 6" id="KW-1015">Disulfide bond</keyword>
<evidence type="ECO:0000256" key="1">
    <source>
        <dbReference type="ARBA" id="ARBA00004613"/>
    </source>
</evidence>
<dbReference type="Pfam" id="PF19236">
    <property type="entry name" value="ADAMTS_CR_3"/>
    <property type="match status" value="1"/>
</dbReference>
<organism evidence="9 10">
    <name type="scientific">Elysia crispata</name>
    <name type="common">lettuce slug</name>
    <dbReference type="NCBI Taxonomy" id="231223"/>
    <lineage>
        <taxon>Eukaryota</taxon>
        <taxon>Metazoa</taxon>
        <taxon>Spiralia</taxon>
        <taxon>Lophotrochozoa</taxon>
        <taxon>Mollusca</taxon>
        <taxon>Gastropoda</taxon>
        <taxon>Heterobranchia</taxon>
        <taxon>Euthyneura</taxon>
        <taxon>Panpulmonata</taxon>
        <taxon>Sacoglossa</taxon>
        <taxon>Placobranchoidea</taxon>
        <taxon>Plakobranchidae</taxon>
        <taxon>Elysia</taxon>
    </lineage>
</organism>
<evidence type="ECO:0000313" key="10">
    <source>
        <dbReference type="Proteomes" id="UP001283361"/>
    </source>
</evidence>
<dbReference type="InterPro" id="IPR045371">
    <property type="entry name" value="ADAMTS_CR_3"/>
</dbReference>
<dbReference type="Pfam" id="PF19030">
    <property type="entry name" value="TSP1_ADAMTS"/>
    <property type="match status" value="3"/>
</dbReference>
<dbReference type="GO" id="GO:0006508">
    <property type="term" value="P:proteolysis"/>
    <property type="evidence" value="ECO:0007669"/>
    <property type="project" value="TreeGrafter"/>
</dbReference>
<dbReference type="Pfam" id="PF00090">
    <property type="entry name" value="TSP_1"/>
    <property type="match status" value="1"/>
</dbReference>
<dbReference type="Proteomes" id="UP001283361">
    <property type="component" value="Unassembled WGS sequence"/>
</dbReference>
<dbReference type="InterPro" id="IPR013273">
    <property type="entry name" value="ADAMTS/ADAMTS-like"/>
</dbReference>
<comment type="caution">
    <text evidence="9">The sequence shown here is derived from an EMBL/GenBank/DDBJ whole genome shotgun (WGS) entry which is preliminary data.</text>
</comment>
<dbReference type="SMART" id="SM00209">
    <property type="entry name" value="TSP1"/>
    <property type="match status" value="4"/>
</dbReference>
<dbReference type="InterPro" id="IPR036383">
    <property type="entry name" value="TSP1_rpt_sf"/>
</dbReference>
<reference evidence="9" key="1">
    <citation type="journal article" date="2023" name="G3 (Bethesda)">
        <title>A reference genome for the long-term kleptoplast-retaining sea slug Elysia crispata morphotype clarki.</title>
        <authorList>
            <person name="Eastman K.E."/>
            <person name="Pendleton A.L."/>
            <person name="Shaikh M.A."/>
            <person name="Suttiyut T."/>
            <person name="Ogas R."/>
            <person name="Tomko P."/>
            <person name="Gavelis G."/>
            <person name="Widhalm J.R."/>
            <person name="Wisecaver J.H."/>
        </authorList>
    </citation>
    <scope>NUCLEOTIDE SEQUENCE</scope>
    <source>
        <strain evidence="9">ECLA1</strain>
    </source>
</reference>
<feature type="disulfide bond" evidence="6">
    <location>
        <begin position="68"/>
        <end position="79"/>
    </location>
</feature>
<dbReference type="Pfam" id="PF05986">
    <property type="entry name" value="ADAMTS_spacer1"/>
    <property type="match status" value="1"/>
</dbReference>
<keyword evidence="10" id="KW-1185">Reference proteome</keyword>
<keyword evidence="4" id="KW-0677">Repeat</keyword>
<keyword evidence="3" id="KW-0732">Signal</keyword>
<dbReference type="Gene3D" id="2.20.100.10">
    <property type="entry name" value="Thrombospondin type-1 (TSP1) repeat"/>
    <property type="match status" value="3"/>
</dbReference>
<evidence type="ECO:0000313" key="9">
    <source>
        <dbReference type="EMBL" id="KAK3790672.1"/>
    </source>
</evidence>
<dbReference type="GO" id="GO:0005576">
    <property type="term" value="C:extracellular region"/>
    <property type="evidence" value="ECO:0007669"/>
    <property type="project" value="UniProtKB-SubCell"/>
</dbReference>
<evidence type="ECO:0000256" key="4">
    <source>
        <dbReference type="ARBA" id="ARBA00022737"/>
    </source>
</evidence>
<evidence type="ECO:0000256" key="6">
    <source>
        <dbReference type="PIRSR" id="PIRSR613273-3"/>
    </source>
</evidence>
<feature type="domain" description="ADAMTS/ADAMTS-like Spacer 1" evidence="7">
    <location>
        <begin position="216"/>
        <end position="313"/>
    </location>
</feature>
<evidence type="ECO:0000256" key="5">
    <source>
        <dbReference type="ARBA" id="ARBA00023157"/>
    </source>
</evidence>
<feature type="disulfide bond" evidence="6">
    <location>
        <begin position="53"/>
        <end position="89"/>
    </location>
</feature>
<dbReference type="Gene3D" id="2.60.120.830">
    <property type="match status" value="1"/>
</dbReference>
<proteinExistence type="predicted"/>
<protein>
    <submittedName>
        <fullName evidence="9">Uncharacterized protein</fullName>
    </submittedName>
</protein>
<gene>
    <name evidence="9" type="ORF">RRG08_048796</name>
</gene>
<name>A0AAE1AMS1_9GAST</name>
<feature type="disulfide bond" evidence="6">
    <location>
        <begin position="57"/>
        <end position="94"/>
    </location>
</feature>
<dbReference type="GO" id="GO:0031012">
    <property type="term" value="C:extracellular matrix"/>
    <property type="evidence" value="ECO:0007669"/>
    <property type="project" value="TreeGrafter"/>
</dbReference>
<dbReference type="AlphaFoldDB" id="A0AAE1AMS1"/>
<dbReference type="PROSITE" id="PS50092">
    <property type="entry name" value="TSP1"/>
    <property type="match status" value="3"/>
</dbReference>
<dbReference type="PANTHER" id="PTHR13723:SF281">
    <property type="entry name" value="PAPILIN"/>
    <property type="match status" value="1"/>
</dbReference>
<sequence length="595" mass="66794">MRPYISTDNSEALRWMPKAPMDLIRCALFVVCALAPCMASYDGWGPWSSYSECSRSCGGGVQHTSRTCLRDSESQQKECQGSATQYRSCNVQPCLDNKDFRHQQCEAYNGVPLFDPSIHNSTWEPYNDISKPCKLICRAQNGETRTLKDVIDGTSCDTARDLGICVHGICRPVGCDRVLGSSKPEDKCLVCDGEGRDCETVASSTRRQQLSANIVNDVVVFPPEARSIRIKVEPFSNTVLELRNGRGNVFRLNDLEKTFSTRQMAEVGGVLFTYENDGDSVTYLARGPLAEPLQLKVWFQDETPVVDYEYSTPSEQAKPQHDEAVRYVWKHGRWSRCSKECGDGIRRRPVGCVDTKTGRVVLGDYCGRRDKPSWQQSCNVKPCETSKGVRYGWTQSTWGDCDVACGAGKQKRNMLCQETDTAGLSRYVAMELCLRNVGQMPLYERSCFGDDCPYWAAGNWGDCSVTCGTGMQRRRMYCQRDPPDETASPILVSHDQCPSDKRPADVQACRRSACPERPREVTRRPDCERYRYGCCPDGRTPARGLRYLGCPRPDTENWDFMKSYCSRLESIGSVQRFGAFGGTLIHRGSVLLQNT</sequence>
<comment type="subcellular location">
    <subcellularLocation>
        <location evidence="1">Secreted</location>
    </subcellularLocation>
</comment>